<feature type="domain" description="Kazal-like" evidence="8">
    <location>
        <begin position="459"/>
        <end position="506"/>
    </location>
</feature>
<accession>A0ABN7TCK1</accession>
<feature type="domain" description="Laminin G" evidence="5">
    <location>
        <begin position="968"/>
        <end position="1146"/>
    </location>
</feature>
<dbReference type="Gene3D" id="2.170.300.10">
    <property type="entry name" value="Tie2 ligand-binding domain superfamily"/>
    <property type="match status" value="1"/>
</dbReference>
<dbReference type="Pfam" id="PF02210">
    <property type="entry name" value="Laminin_G_2"/>
    <property type="match status" value="2"/>
</dbReference>
<reference evidence="9 10" key="1">
    <citation type="submission" date="2021-04" db="EMBL/GenBank/DDBJ databases">
        <authorList>
            <person name="Bliznina A."/>
        </authorList>
    </citation>
    <scope>NUCLEOTIDE SEQUENCE [LARGE SCALE GENOMIC DNA]</scope>
</reference>
<dbReference type="InterPro" id="IPR036058">
    <property type="entry name" value="Kazal_dom_sf"/>
</dbReference>
<dbReference type="SUPFAM" id="SSF100895">
    <property type="entry name" value="Kazal-type serine protease inhibitors"/>
    <property type="match status" value="6"/>
</dbReference>
<keyword evidence="1" id="KW-0732">Signal</keyword>
<name>A0ABN7TCK1_OIKDI</name>
<dbReference type="PROSITE" id="PS50025">
    <property type="entry name" value="LAM_G_DOMAIN"/>
    <property type="match status" value="2"/>
</dbReference>
<dbReference type="SMART" id="SM00282">
    <property type="entry name" value="LamG"/>
    <property type="match status" value="2"/>
</dbReference>
<dbReference type="SUPFAM" id="SSF49899">
    <property type="entry name" value="Concanavalin A-like lectins/glucanases"/>
    <property type="match status" value="3"/>
</dbReference>
<dbReference type="PROSITE" id="PS50027">
    <property type="entry name" value="EGF_LAM_2"/>
    <property type="match status" value="1"/>
</dbReference>
<gene>
    <name evidence="9" type="ORF">OKIOD_LOCUS16115</name>
</gene>
<dbReference type="SMART" id="SM00280">
    <property type="entry name" value="KAZAL"/>
    <property type="match status" value="6"/>
</dbReference>
<sequence>MFGEKADTVSMAIHIRQVEITLNAFRPRCKPDPVESRSSEAEVILSATCERYESQTGICLQAKVWRIMKGSHHLEKVHGKSTTLTEYGEDITLPIYGFGDKAICKSKIRQGETKIIFAKTDREGTILTLASSPLSISHGNLEKVEALSKGELVEDKCARTSCSFGAVCDPTSGLCQCVDMRCEREEVAAVCGSDGVTYLNECELNAAQCRDQKFISIQYHGLCRDVQMSEIECRQDDECHNGSICNVGICRCPACDDNIPADVCGNDGNTYRSECDLNRRKCKENIHSLAVEHEGICRVCNPIYWDGAPTKNSRYCEGSCLDCENEPTIFSSTVCATKGSFRRVFGSECLAKCTMGVDIDLKIGSCYEPPCEECKDKECKLFGTEWKCNCPLCPAENHPVCGSDGVTYQSLCVLKRTNCEFGSGVEFVSSGKCPEREETEETCKNECYFGAYCERGRCKCDFNCKNIDRPVCSDNHIEFKNECALRQFECEIQQPVHIAKDGHCPDDNDESNCPIYTAGVERTVDGVECRCPECEHQFGDSAVCGSDGILYDSRCELRSQACHFNQELYEVPLEHCGVEVEGSGGGEVCKFGGVDVSDRFDDDEEFSNQIYCRCNWHCPDFGSQVVAEGVVFDNLCKYYRDGNCKNQRELVITKSNCNCNHPGAYNPEGPCDHEEGCLCKPGYKGRHCDICELNYYQLNGLCVQCSCSQQGSRGALCDENGQCFCKAGFIGQKCDIKIDVQPDECQGCTLAEVESGAVCGDDHRIYGSLCGMRRLHCNKKPENQPEAVKYFKQCLFSGYPQIEIDSEDESSEESEIMEEIIMPPILPPAPEPTENADEEGSGGYIDPQILTCDDEECENNSISLSEAKLPQDSSIDFDSMGYDVILTLAKKMDWNDKARIEKDLSEVFAAELRDIKLKSASIDSVEEKSATVHIEISPDKPYLESKINTYLQENLGRSSITQFNILHGQWFGGESFERYSFERCDTTYEFEIKFKFRTRDPNGVIFWAGNPFALDKTLALKIKDSKLELSFAENEPYRYKKAVNDNVWHTVELKFNRGGITLILDHVPRPEYIAAGKKDSRELDLSNIYIGGIPKDEELDILSRLGINKGLTGCFQMISGSAVKSGVYENAHYPVKSVYSYGTEKCDGRSPCQNSLNECEKDDSCVEWDGLRFCEASKGPHRSQGVKMNGSSILMFDSEEPKRISSIEIEFESTPGKASYGLLHIAKTVVLSVDERRLRLDLSLHGTDTAGMQILEDQFPLEDGVNTKVRLEFKPGKVEMKMCQDKCRSYHSQTKTYNRRKNRIEGRLVIGQIHPSTFSHLSGYFQQLVGFHGVFRSLKLNDEQLALWQDADLRRMVAPAYEPAIPFSRKVGPVKFNNAAKYFNFVTEPLMMMDEVRVQMKIKVPENTERETIYYSSNELGTSSLKIHVRSGYLVVRLEIEDIKDGNDVLLELESLYRIDRDEWTDIEVVYKKEKDVGFRTLNLLIDNGSYADSDLALTTVDFAADGFAFIGGMKNEFGDSIEGFHGCISDVYLNKRELDLRLNLIEAPTSGLGECK</sequence>
<dbReference type="PROSITE" id="PS51121">
    <property type="entry name" value="NTA"/>
    <property type="match status" value="1"/>
</dbReference>
<dbReference type="Proteomes" id="UP001158576">
    <property type="component" value="Chromosome 2"/>
</dbReference>
<feature type="disulfide bond" evidence="4">
    <location>
        <begin position="679"/>
        <end position="688"/>
    </location>
</feature>
<dbReference type="CDD" id="cd00110">
    <property type="entry name" value="LamG"/>
    <property type="match status" value="2"/>
</dbReference>
<dbReference type="InterPro" id="IPR004850">
    <property type="entry name" value="NtA_dom"/>
</dbReference>
<dbReference type="Gene3D" id="2.40.50.120">
    <property type="match status" value="1"/>
</dbReference>
<organism evidence="9 10">
    <name type="scientific">Oikopleura dioica</name>
    <name type="common">Tunicate</name>
    <dbReference type="NCBI Taxonomy" id="34765"/>
    <lineage>
        <taxon>Eukaryota</taxon>
        <taxon>Metazoa</taxon>
        <taxon>Chordata</taxon>
        <taxon>Tunicata</taxon>
        <taxon>Appendicularia</taxon>
        <taxon>Copelata</taxon>
        <taxon>Oikopleuridae</taxon>
        <taxon>Oikopleura</taxon>
    </lineage>
</organism>
<evidence type="ECO:0000259" key="6">
    <source>
        <dbReference type="PROSITE" id="PS50027"/>
    </source>
</evidence>
<dbReference type="PROSITE" id="PS01248">
    <property type="entry name" value="EGF_LAM_1"/>
    <property type="match status" value="1"/>
</dbReference>
<feature type="domain" description="Laminin G" evidence="5">
    <location>
        <begin position="1373"/>
        <end position="1556"/>
    </location>
</feature>
<feature type="domain" description="Kazal-like" evidence="8">
    <location>
        <begin position="382"/>
        <end position="435"/>
    </location>
</feature>
<keyword evidence="10" id="KW-1185">Reference proteome</keyword>
<dbReference type="CDD" id="cd00104">
    <property type="entry name" value="KAZAL_FS"/>
    <property type="match status" value="5"/>
</dbReference>
<dbReference type="EMBL" id="OU015567">
    <property type="protein sequence ID" value="CAG5113225.1"/>
    <property type="molecule type" value="Genomic_DNA"/>
</dbReference>
<evidence type="ECO:0000256" key="2">
    <source>
        <dbReference type="ARBA" id="ARBA00023157"/>
    </source>
</evidence>
<evidence type="ECO:0000256" key="1">
    <source>
        <dbReference type="ARBA" id="ARBA00022729"/>
    </source>
</evidence>
<keyword evidence="4" id="KW-0424">Laminin EGF-like domain</keyword>
<dbReference type="PANTHER" id="PTHR13866">
    <property type="entry name" value="SPARC OSTEONECTIN"/>
    <property type="match status" value="1"/>
</dbReference>
<evidence type="ECO:0000259" key="8">
    <source>
        <dbReference type="PROSITE" id="PS51465"/>
    </source>
</evidence>
<dbReference type="InterPro" id="IPR002350">
    <property type="entry name" value="Kazal_dom"/>
</dbReference>
<dbReference type="Pfam" id="PF07648">
    <property type="entry name" value="Kazal_2"/>
    <property type="match status" value="6"/>
</dbReference>
<dbReference type="Gene3D" id="2.60.120.200">
    <property type="match status" value="3"/>
</dbReference>
<feature type="domain" description="Kazal-like" evidence="8">
    <location>
        <begin position="317"/>
        <end position="368"/>
    </location>
</feature>
<dbReference type="SMART" id="SM00180">
    <property type="entry name" value="EGF_Lam"/>
    <property type="match status" value="2"/>
</dbReference>
<proteinExistence type="predicted"/>
<evidence type="ECO:0000313" key="9">
    <source>
        <dbReference type="EMBL" id="CAG5113225.1"/>
    </source>
</evidence>
<evidence type="ECO:0000256" key="3">
    <source>
        <dbReference type="ARBA" id="ARBA00023180"/>
    </source>
</evidence>
<feature type="domain" description="NtA" evidence="7">
    <location>
        <begin position="29"/>
        <end position="156"/>
    </location>
</feature>
<dbReference type="InterPro" id="IPR002049">
    <property type="entry name" value="LE_dom"/>
</dbReference>
<dbReference type="PANTHER" id="PTHR13866:SF14">
    <property type="entry name" value="BM-40"/>
    <property type="match status" value="1"/>
</dbReference>
<evidence type="ECO:0000256" key="4">
    <source>
        <dbReference type="PROSITE-ProRule" id="PRU00460"/>
    </source>
</evidence>
<dbReference type="SUPFAM" id="SSF50242">
    <property type="entry name" value="TIMP-like"/>
    <property type="match status" value="1"/>
</dbReference>
<dbReference type="CDD" id="cd00055">
    <property type="entry name" value="EGF_Lam"/>
    <property type="match status" value="2"/>
</dbReference>
<dbReference type="Gene3D" id="3.30.60.30">
    <property type="match status" value="5"/>
</dbReference>
<evidence type="ECO:0000259" key="7">
    <source>
        <dbReference type="PROSITE" id="PS51121"/>
    </source>
</evidence>
<evidence type="ECO:0000259" key="5">
    <source>
        <dbReference type="PROSITE" id="PS50025"/>
    </source>
</evidence>
<keyword evidence="2 4" id="KW-1015">Disulfide bond</keyword>
<dbReference type="InterPro" id="IPR013320">
    <property type="entry name" value="ConA-like_dom_sf"/>
</dbReference>
<dbReference type="InterPro" id="IPR008993">
    <property type="entry name" value="TIMP-like_OB-fold"/>
</dbReference>
<feature type="domain" description="Laminin EGF-like" evidence="6">
    <location>
        <begin position="657"/>
        <end position="704"/>
    </location>
</feature>
<protein>
    <submittedName>
        <fullName evidence="9">Oidioi.mRNA.OKI2018_I69.chr2.g7350.t1.cds</fullName>
    </submittedName>
</protein>
<comment type="caution">
    <text evidence="4">Lacks conserved residue(s) required for the propagation of feature annotation.</text>
</comment>
<keyword evidence="3" id="KW-0325">Glycoprotein</keyword>
<dbReference type="Pfam" id="PF00053">
    <property type="entry name" value="EGF_laminin"/>
    <property type="match status" value="2"/>
</dbReference>
<feature type="domain" description="Kazal-like" evidence="8">
    <location>
        <begin position="176"/>
        <end position="225"/>
    </location>
</feature>
<dbReference type="PROSITE" id="PS51465">
    <property type="entry name" value="KAZAL_2"/>
    <property type="match status" value="6"/>
</dbReference>
<feature type="domain" description="Kazal-like" evidence="8">
    <location>
        <begin position="240"/>
        <end position="299"/>
    </location>
</feature>
<dbReference type="Pfam" id="PF03146">
    <property type="entry name" value="NtA"/>
    <property type="match status" value="1"/>
</dbReference>
<feature type="domain" description="Kazal-like" evidence="8">
    <location>
        <begin position="530"/>
        <end position="578"/>
    </location>
</feature>
<dbReference type="InterPro" id="IPR001791">
    <property type="entry name" value="Laminin_G"/>
</dbReference>
<evidence type="ECO:0000313" key="10">
    <source>
        <dbReference type="Proteomes" id="UP001158576"/>
    </source>
</evidence>